<keyword evidence="3" id="KW-0472">Membrane</keyword>
<protein>
    <submittedName>
        <fullName evidence="4">Class E sortase</fullName>
    </submittedName>
</protein>
<dbReference type="InterPro" id="IPR042003">
    <property type="entry name" value="Sortase_E"/>
</dbReference>
<accession>A0ABT8GXV7</accession>
<keyword evidence="3" id="KW-1133">Transmembrane helix</keyword>
<reference evidence="4 5" key="1">
    <citation type="submission" date="2023-07" db="EMBL/GenBank/DDBJ databases">
        <title>Strategy for survival of the halotoleranting strain Dietzia MX2 from the Yakshinskoe mineral salts deposit.</title>
        <authorList>
            <person name="Kharitonova M.A."/>
            <person name="Kupriyanova-Ashina F.G."/>
            <person name="Shakirov T.R."/>
            <person name="Vafina M.S."/>
            <person name="Ilinskaya O.N."/>
        </authorList>
    </citation>
    <scope>NUCLEOTIDE SEQUENCE [LARGE SCALE GENOMIC DNA]</scope>
    <source>
        <strain evidence="4 5">MX2</strain>
    </source>
</reference>
<keyword evidence="3" id="KW-0812">Transmembrane</keyword>
<proteinExistence type="predicted"/>
<dbReference type="Proteomes" id="UP001172702">
    <property type="component" value="Unassembled WGS sequence"/>
</dbReference>
<dbReference type="Pfam" id="PF04203">
    <property type="entry name" value="Sortase"/>
    <property type="match status" value="1"/>
</dbReference>
<dbReference type="InterPro" id="IPR023365">
    <property type="entry name" value="Sortase_dom-sf"/>
</dbReference>
<comment type="caution">
    <text evidence="4">The sequence shown here is derived from an EMBL/GenBank/DDBJ whole genome shotgun (WGS) entry which is preliminary data.</text>
</comment>
<evidence type="ECO:0000313" key="5">
    <source>
        <dbReference type="Proteomes" id="UP001172702"/>
    </source>
</evidence>
<dbReference type="RefSeq" id="WP_301162242.1">
    <property type="nucleotide sequence ID" value="NZ_JAUHTB010000002.1"/>
</dbReference>
<evidence type="ECO:0000313" key="4">
    <source>
        <dbReference type="EMBL" id="MDN4505054.1"/>
    </source>
</evidence>
<dbReference type="CDD" id="cd05830">
    <property type="entry name" value="Sortase_E"/>
    <property type="match status" value="1"/>
</dbReference>
<organism evidence="4 5">
    <name type="scientific">Dietzia maris</name>
    <dbReference type="NCBI Taxonomy" id="37915"/>
    <lineage>
        <taxon>Bacteria</taxon>
        <taxon>Bacillati</taxon>
        <taxon>Actinomycetota</taxon>
        <taxon>Actinomycetes</taxon>
        <taxon>Mycobacteriales</taxon>
        <taxon>Dietziaceae</taxon>
        <taxon>Dietzia</taxon>
    </lineage>
</organism>
<sequence>MSRPPAPSRTPARSAVGDSRRAPSEPRRAPAEPRRAPGVGRILGELLLTVGAVLLLYVFYEAFWTNLASGRLQAEASAGLEEQWGNGPGPGASGPGAAGRPAREPVPPPVPTLGDPFARIHLPTLGPDAVYAVVEGTRAEDLRTGPGHYPGTQLPGERGNSALAGHRNGSGAVFEHLDRLDSCDAIVIETETQWQTYRLLPVEPGGADRLAAARECLTPLQADRVAVGDYAHVAGLHITTPDAVEVIAPVPGVAGAPADDATEAPERLLTLTTCHPMYSNAERLIVHAALVETAAKTDGRPAALEE</sequence>
<dbReference type="InterPro" id="IPR053465">
    <property type="entry name" value="Sortase_Class_E"/>
</dbReference>
<dbReference type="NCBIfam" id="NF033747">
    <property type="entry name" value="class_E_sortase"/>
    <property type="match status" value="1"/>
</dbReference>
<dbReference type="Gene3D" id="2.40.260.10">
    <property type="entry name" value="Sortase"/>
    <property type="match status" value="1"/>
</dbReference>
<evidence type="ECO:0000256" key="1">
    <source>
        <dbReference type="ARBA" id="ARBA00022801"/>
    </source>
</evidence>
<feature type="transmembrane region" description="Helical" evidence="3">
    <location>
        <begin position="42"/>
        <end position="60"/>
    </location>
</feature>
<dbReference type="EMBL" id="JAUHTB010000002">
    <property type="protein sequence ID" value="MDN4505054.1"/>
    <property type="molecule type" value="Genomic_DNA"/>
</dbReference>
<feature type="compositionally biased region" description="Basic and acidic residues" evidence="2">
    <location>
        <begin position="18"/>
        <end position="35"/>
    </location>
</feature>
<dbReference type="InterPro" id="IPR005754">
    <property type="entry name" value="Sortase"/>
</dbReference>
<dbReference type="SUPFAM" id="SSF63817">
    <property type="entry name" value="Sortase"/>
    <property type="match status" value="1"/>
</dbReference>
<feature type="region of interest" description="Disordered" evidence="2">
    <location>
        <begin position="1"/>
        <end position="36"/>
    </location>
</feature>
<feature type="region of interest" description="Disordered" evidence="2">
    <location>
        <begin position="81"/>
        <end position="112"/>
    </location>
</feature>
<name>A0ABT8GXV7_9ACTN</name>
<keyword evidence="5" id="KW-1185">Reference proteome</keyword>
<feature type="compositionally biased region" description="Gly residues" evidence="2">
    <location>
        <begin position="86"/>
        <end position="97"/>
    </location>
</feature>
<evidence type="ECO:0000256" key="2">
    <source>
        <dbReference type="SAM" id="MobiDB-lite"/>
    </source>
</evidence>
<keyword evidence="1" id="KW-0378">Hydrolase</keyword>
<evidence type="ECO:0000256" key="3">
    <source>
        <dbReference type="SAM" id="Phobius"/>
    </source>
</evidence>
<gene>
    <name evidence="4" type="ORF">QYF62_03130</name>
</gene>